<accession>A0ABU6K1L8</accession>
<dbReference type="EMBL" id="JAYXHS010000001">
    <property type="protein sequence ID" value="MEC5385416.1"/>
    <property type="molecule type" value="Genomic_DNA"/>
</dbReference>
<reference evidence="2 3" key="1">
    <citation type="submission" date="2024-01" db="EMBL/GenBank/DDBJ databases">
        <title>Uliginosibacterium soil sp. nov.</title>
        <authorList>
            <person name="Lv Y."/>
        </authorList>
    </citation>
    <scope>NUCLEOTIDE SEQUENCE [LARGE SCALE GENOMIC DNA]</scope>
    <source>
        <strain evidence="2 3">H3</strain>
    </source>
</reference>
<organism evidence="2 3">
    <name type="scientific">Uliginosibacterium silvisoli</name>
    <dbReference type="NCBI Taxonomy" id="3114758"/>
    <lineage>
        <taxon>Bacteria</taxon>
        <taxon>Pseudomonadati</taxon>
        <taxon>Pseudomonadota</taxon>
        <taxon>Betaproteobacteria</taxon>
        <taxon>Rhodocyclales</taxon>
        <taxon>Zoogloeaceae</taxon>
        <taxon>Uliginosibacterium</taxon>
    </lineage>
</organism>
<keyword evidence="1" id="KW-0732">Signal</keyword>
<feature type="signal peptide" evidence="1">
    <location>
        <begin position="1"/>
        <end position="21"/>
    </location>
</feature>
<protein>
    <submittedName>
        <fullName evidence="2">Uncharacterized protein</fullName>
    </submittedName>
</protein>
<evidence type="ECO:0000313" key="3">
    <source>
        <dbReference type="Proteomes" id="UP001331561"/>
    </source>
</evidence>
<gene>
    <name evidence="2" type="ORF">VVD49_06750</name>
</gene>
<dbReference type="Proteomes" id="UP001331561">
    <property type="component" value="Unassembled WGS sequence"/>
</dbReference>
<feature type="chain" id="PRO_5046119356" evidence="1">
    <location>
        <begin position="22"/>
        <end position="102"/>
    </location>
</feature>
<dbReference type="RefSeq" id="WP_327598371.1">
    <property type="nucleotide sequence ID" value="NZ_JAYXHS010000001.1"/>
</dbReference>
<keyword evidence="3" id="KW-1185">Reference proteome</keyword>
<sequence>MNLVQKIATIALVTTSGLAAAAQPAHPPVATPHVRTEVRQNNRRIELDHRALMHSRYELHRAEQARDYKRVAQIRRDMHRQYVSLHRHRIEQRHDVHELHRM</sequence>
<comment type="caution">
    <text evidence="2">The sequence shown here is derived from an EMBL/GenBank/DDBJ whole genome shotgun (WGS) entry which is preliminary data.</text>
</comment>
<evidence type="ECO:0000313" key="2">
    <source>
        <dbReference type="EMBL" id="MEC5385416.1"/>
    </source>
</evidence>
<name>A0ABU6K1L8_9RHOO</name>
<evidence type="ECO:0000256" key="1">
    <source>
        <dbReference type="SAM" id="SignalP"/>
    </source>
</evidence>
<proteinExistence type="predicted"/>